<dbReference type="Pfam" id="PF13557">
    <property type="entry name" value="Phenol_MetA_deg"/>
    <property type="match status" value="1"/>
</dbReference>
<dbReference type="AlphaFoldDB" id="A0A1R4F3Z3"/>
<protein>
    <submittedName>
        <fullName evidence="2">Protein involved in meta-pathway of phenol degradation</fullName>
    </submittedName>
</protein>
<reference evidence="2 3" key="1">
    <citation type="submission" date="2017-02" db="EMBL/GenBank/DDBJ databases">
        <authorList>
            <person name="Peterson S.W."/>
        </authorList>
    </citation>
    <scope>NUCLEOTIDE SEQUENCE [LARGE SCALE GENOMIC DNA]</scope>
    <source>
        <strain evidence="2 3">3F5N</strain>
    </source>
</reference>
<proteinExistence type="predicted"/>
<organism evidence="2 3">
    <name type="scientific">Brevundimonas diminuta 3F5N</name>
    <dbReference type="NCBI Taxonomy" id="1255603"/>
    <lineage>
        <taxon>Bacteria</taxon>
        <taxon>Pseudomonadati</taxon>
        <taxon>Pseudomonadota</taxon>
        <taxon>Alphaproteobacteria</taxon>
        <taxon>Caulobacterales</taxon>
        <taxon>Caulobacteraceae</taxon>
        <taxon>Brevundimonas</taxon>
    </lineage>
</organism>
<evidence type="ECO:0000313" key="2">
    <source>
        <dbReference type="EMBL" id="SJM50605.1"/>
    </source>
</evidence>
<accession>A0A1R4F3Z3</accession>
<dbReference type="RefSeq" id="WP_087139179.1">
    <property type="nucleotide sequence ID" value="NZ_FUIE01000015.1"/>
</dbReference>
<evidence type="ECO:0000313" key="3">
    <source>
        <dbReference type="Proteomes" id="UP000195766"/>
    </source>
</evidence>
<feature type="signal peptide" evidence="1">
    <location>
        <begin position="1"/>
        <end position="29"/>
    </location>
</feature>
<keyword evidence="1" id="KW-0732">Signal</keyword>
<dbReference type="OrthoDB" id="7372889at2"/>
<feature type="chain" id="PRO_5013068571" evidence="1">
    <location>
        <begin position="30"/>
        <end position="303"/>
    </location>
</feature>
<dbReference type="Proteomes" id="UP000195766">
    <property type="component" value="Unassembled WGS sequence"/>
</dbReference>
<name>A0A1R4F3Z3_BREDI</name>
<dbReference type="EMBL" id="FUIE01000015">
    <property type="protein sequence ID" value="SJM50605.1"/>
    <property type="molecule type" value="Genomic_DNA"/>
</dbReference>
<evidence type="ECO:0000256" key="1">
    <source>
        <dbReference type="SAM" id="SignalP"/>
    </source>
</evidence>
<sequence length="303" mass="32374">MKTLKLTTATMAARVAATLAIGMAGVAHAGETRGTAYADGAESIGVAQLPPPGTYLLTYTNYYTADRLNDGNGDSLVPDFSLNAFANIARVVHVSDKTFLGATVAAHALIPVVNLDVKAGGQSQSNFGLGDIIVSPLVLGWKKGDWNLVATVDTFIPTGDYKAGDLANIGRNYWTFEPVFAATYAQPGGGWEASAKVMYDFNTTNDDTDYKSGQSLHTDAAVAYTTGKLTLGLTGYYYRQTTDDKIAGARVGPDGVRGEAFALGPLVRYVVGNVPVTAQWQHEFHAENRPQGDKFWIKAAFRF</sequence>
<gene>
    <name evidence="2" type="ORF">FM111_02545</name>
</gene>
<dbReference type="InterPro" id="IPR025737">
    <property type="entry name" value="FApF"/>
</dbReference>